<reference evidence="5" key="1">
    <citation type="journal article" date="2021" name="Open Biol.">
        <title>Shared evolutionary footprints suggest mitochondrial oxidative damage underlies multiple complex I losses in fungi.</title>
        <authorList>
            <person name="Schikora-Tamarit M.A."/>
            <person name="Marcet-Houben M."/>
            <person name="Nosek J."/>
            <person name="Gabaldon T."/>
        </authorList>
    </citation>
    <scope>NUCLEOTIDE SEQUENCE</scope>
    <source>
        <strain evidence="5">CBS6341</strain>
    </source>
</reference>
<dbReference type="SMART" id="SM00225">
    <property type="entry name" value="BTB"/>
    <property type="match status" value="1"/>
</dbReference>
<organism evidence="5 6">
    <name type="scientific">Wickerhamomyces mucosus</name>
    <dbReference type="NCBI Taxonomy" id="1378264"/>
    <lineage>
        <taxon>Eukaryota</taxon>
        <taxon>Fungi</taxon>
        <taxon>Dikarya</taxon>
        <taxon>Ascomycota</taxon>
        <taxon>Saccharomycotina</taxon>
        <taxon>Saccharomycetes</taxon>
        <taxon>Phaffomycetales</taxon>
        <taxon>Wickerhamomycetaceae</taxon>
        <taxon>Wickerhamomyces</taxon>
    </lineage>
</organism>
<dbReference type="InterPro" id="IPR000210">
    <property type="entry name" value="BTB/POZ_dom"/>
</dbReference>
<sequence>MSVPHPPSPLSRKQNLRKVEPTNTLGEQPFSRVKSASTVTKDGKLFLFGGFDEDDVLDDNIYLLNIKTNTWEAVRKNGVFREGHSALCTNDNYVIIFGGVPNEEQNLMNHNTDELLIFSMVTKTWIESPVYQGVQVPLERSRHAACLSNDGTKMFISGGLDNQASTFDDLYCYDIRSATWDGPRKFIPRFDHFITHFDDKIWSFGGLTNDMAHVNLISWFDLATNTTGSVMINDLPKLEGDHIFMSCSSNSLVLDVVVPLWTYDKGIEPCIAFYDVESLRWQVVLSGSFKPLLGYRWRHTFMFDSKLYLLGYELTNEINDSSFDYRLSSIINLELSDLGIVKSTNDDNSGLNDDLTKLLKDGKYSDFKIVGIESDERPSMYATFLESSPLEPPSSLANGEVFVKSSELNVHKIILLSRWPYFQRIIDSGMIESQTNTLFLPEPIEWIKVMIEYLYTDKLSNKDINTITGLLVLSNLYELPNLRKLCINMIYSQGFKIKNVLKIWSRARLIGEQVLQHNAITFCFINWGKIVKTKQFKELTRDELLELFQNAGIDTMIVNNSSNNSHFVSSLSEKDDFVLNNVFDRYRSGFNNHSSLSVVGLDNRKNEMPIANADDDDDDDDFEINEERTRFSTPQASIFLTNPQSALNTLGETSENDADADDDINTMGI</sequence>
<dbReference type="PANTHER" id="PTHR46376">
    <property type="entry name" value="LEUCINE-ZIPPER-LIKE TRANSCRIPTIONAL REGULATOR 1"/>
    <property type="match status" value="1"/>
</dbReference>
<feature type="compositionally biased region" description="Polar residues" evidence="3">
    <location>
        <begin position="631"/>
        <end position="653"/>
    </location>
</feature>
<evidence type="ECO:0000259" key="4">
    <source>
        <dbReference type="PROSITE" id="PS50097"/>
    </source>
</evidence>
<feature type="compositionally biased region" description="Acidic residues" evidence="3">
    <location>
        <begin position="654"/>
        <end position="669"/>
    </location>
</feature>
<dbReference type="Pfam" id="PF01344">
    <property type="entry name" value="Kelch_1"/>
    <property type="match status" value="1"/>
</dbReference>
<proteinExistence type="predicted"/>
<dbReference type="InterPro" id="IPR015915">
    <property type="entry name" value="Kelch-typ_b-propeller"/>
</dbReference>
<keyword evidence="2" id="KW-0677">Repeat</keyword>
<dbReference type="GO" id="GO:0005794">
    <property type="term" value="C:Golgi apparatus"/>
    <property type="evidence" value="ECO:0007669"/>
    <property type="project" value="TreeGrafter"/>
</dbReference>
<dbReference type="AlphaFoldDB" id="A0A9P8Q093"/>
<feature type="region of interest" description="Disordered" evidence="3">
    <location>
        <begin position="628"/>
        <end position="669"/>
    </location>
</feature>
<evidence type="ECO:0000256" key="2">
    <source>
        <dbReference type="ARBA" id="ARBA00022737"/>
    </source>
</evidence>
<evidence type="ECO:0000313" key="6">
    <source>
        <dbReference type="Proteomes" id="UP000769528"/>
    </source>
</evidence>
<keyword evidence="1" id="KW-0880">Kelch repeat</keyword>
<dbReference type="SUPFAM" id="SSF54695">
    <property type="entry name" value="POZ domain"/>
    <property type="match status" value="1"/>
</dbReference>
<gene>
    <name evidence="5" type="ORF">WICMUC_000299</name>
</gene>
<feature type="region of interest" description="Disordered" evidence="3">
    <location>
        <begin position="1"/>
        <end position="27"/>
    </location>
</feature>
<dbReference type="OrthoDB" id="432528at2759"/>
<dbReference type="Gene3D" id="3.30.710.10">
    <property type="entry name" value="Potassium Channel Kv1.1, Chain A"/>
    <property type="match status" value="1"/>
</dbReference>
<dbReference type="Proteomes" id="UP000769528">
    <property type="component" value="Unassembled WGS sequence"/>
</dbReference>
<dbReference type="Gene3D" id="2.120.10.80">
    <property type="entry name" value="Kelch-type beta propeller"/>
    <property type="match status" value="1"/>
</dbReference>
<name>A0A9P8Q093_9ASCO</name>
<evidence type="ECO:0000313" key="5">
    <source>
        <dbReference type="EMBL" id="KAH3680459.1"/>
    </source>
</evidence>
<keyword evidence="6" id="KW-1185">Reference proteome</keyword>
<evidence type="ECO:0000256" key="3">
    <source>
        <dbReference type="SAM" id="MobiDB-lite"/>
    </source>
</evidence>
<dbReference type="CDD" id="cd14733">
    <property type="entry name" value="BACK"/>
    <property type="match status" value="1"/>
</dbReference>
<dbReference type="SUPFAM" id="SSF117281">
    <property type="entry name" value="Kelch motif"/>
    <property type="match status" value="1"/>
</dbReference>
<dbReference type="InterPro" id="IPR011333">
    <property type="entry name" value="SKP1/BTB/POZ_sf"/>
</dbReference>
<accession>A0A9P8Q093</accession>
<protein>
    <recommendedName>
        <fullName evidence="4">BTB domain-containing protein</fullName>
    </recommendedName>
</protein>
<feature type="domain" description="BTB" evidence="4">
    <location>
        <begin position="397"/>
        <end position="463"/>
    </location>
</feature>
<dbReference type="PANTHER" id="PTHR46376:SF1">
    <property type="entry name" value="LEUCINE-ZIPPER-LIKE TRANSCRIPTIONAL REGULATOR 1"/>
    <property type="match status" value="1"/>
</dbReference>
<dbReference type="Pfam" id="PF00651">
    <property type="entry name" value="BTB"/>
    <property type="match status" value="1"/>
</dbReference>
<dbReference type="EMBL" id="JAEUBF010000111">
    <property type="protein sequence ID" value="KAH3680459.1"/>
    <property type="molecule type" value="Genomic_DNA"/>
</dbReference>
<dbReference type="InterPro" id="IPR051568">
    <property type="entry name" value="LZTR1/Attractin"/>
</dbReference>
<dbReference type="Pfam" id="PF24681">
    <property type="entry name" value="Kelch_KLHDC2_KLHL20_DRC7"/>
    <property type="match status" value="1"/>
</dbReference>
<comment type="caution">
    <text evidence="5">The sequence shown here is derived from an EMBL/GenBank/DDBJ whole genome shotgun (WGS) entry which is preliminary data.</text>
</comment>
<evidence type="ECO:0000256" key="1">
    <source>
        <dbReference type="ARBA" id="ARBA00022441"/>
    </source>
</evidence>
<dbReference type="PROSITE" id="PS50097">
    <property type="entry name" value="BTB"/>
    <property type="match status" value="1"/>
</dbReference>
<reference evidence="5" key="2">
    <citation type="submission" date="2021-01" db="EMBL/GenBank/DDBJ databases">
        <authorList>
            <person name="Schikora-Tamarit M.A."/>
        </authorList>
    </citation>
    <scope>NUCLEOTIDE SEQUENCE</scope>
    <source>
        <strain evidence="5">CBS6341</strain>
    </source>
</reference>
<dbReference type="InterPro" id="IPR006652">
    <property type="entry name" value="Kelch_1"/>
</dbReference>